<protein>
    <recommendedName>
        <fullName evidence="1">NAD-dependent epimerase/dehydratase domain-containing protein</fullName>
    </recommendedName>
</protein>
<feature type="domain" description="NAD-dependent epimerase/dehydratase" evidence="1">
    <location>
        <begin position="4"/>
        <end position="88"/>
    </location>
</feature>
<name>A0A9W9PN05_9EURO</name>
<comment type="caution">
    <text evidence="2">The sequence shown here is derived from an EMBL/GenBank/DDBJ whole genome shotgun (WGS) entry which is preliminary data.</text>
</comment>
<sequence length="343" mass="36555">MSRVFITGVSGYIGGDVLYGLSKSNLASNIVALVRNESRAACVTEKYPSVTQLIGDLDSAAAIQNEVSQADVVLNLASSNHVPSAKAIAQGLLKTQKECPVWIQISGASVISGPEIVNNTYGEARPKIYNDLKGVGEVRDIIASNPLRVVDQLVTGLSASQPSVRTAVIYGPIIYGLGRGPVNQRSVQIPDLVKSTLQYGHGIHVGKGESTWSHVHVSDISRLIIMLVAEALSTSSRALWNENGIYFPEAGKLSFGEIGRKISSFAHTQGFIKSPHAESIDPRTADRLTAHGAVLWGTNAQTSGHRARKLLGWNPKGPSLEEEIPRATLVEAAAKNNPSPKLA</sequence>
<dbReference type="Proteomes" id="UP001147746">
    <property type="component" value="Unassembled WGS sequence"/>
</dbReference>
<dbReference type="OrthoDB" id="2130169at2759"/>
<dbReference type="Gene3D" id="3.40.50.720">
    <property type="entry name" value="NAD(P)-binding Rossmann-like Domain"/>
    <property type="match status" value="1"/>
</dbReference>
<reference evidence="2" key="2">
    <citation type="journal article" date="2023" name="IMA Fungus">
        <title>Comparative genomic study of the Penicillium genus elucidates a diverse pangenome and 15 lateral gene transfer events.</title>
        <authorList>
            <person name="Petersen C."/>
            <person name="Sorensen T."/>
            <person name="Nielsen M.R."/>
            <person name="Sondergaard T.E."/>
            <person name="Sorensen J.L."/>
            <person name="Fitzpatrick D.A."/>
            <person name="Frisvad J.C."/>
            <person name="Nielsen K.L."/>
        </authorList>
    </citation>
    <scope>NUCLEOTIDE SEQUENCE</scope>
    <source>
        <strain evidence="2">IBT 21472</strain>
    </source>
</reference>
<dbReference type="InterPro" id="IPR001509">
    <property type="entry name" value="Epimerase_deHydtase"/>
</dbReference>
<dbReference type="SUPFAM" id="SSF51735">
    <property type="entry name" value="NAD(P)-binding Rossmann-fold domains"/>
    <property type="match status" value="1"/>
</dbReference>
<dbReference type="PANTHER" id="PTHR48079">
    <property type="entry name" value="PROTEIN YEEZ"/>
    <property type="match status" value="1"/>
</dbReference>
<dbReference type="AlphaFoldDB" id="A0A9W9PN05"/>
<evidence type="ECO:0000259" key="1">
    <source>
        <dbReference type="Pfam" id="PF01370"/>
    </source>
</evidence>
<dbReference type="InterPro" id="IPR051783">
    <property type="entry name" value="NAD(P)-dependent_oxidoreduct"/>
</dbReference>
<dbReference type="PANTHER" id="PTHR48079:SF8">
    <property type="entry name" value="NAD(P)-BINDING DOMAIN-CONTAINING PROTEIN"/>
    <property type="match status" value="1"/>
</dbReference>
<proteinExistence type="predicted"/>
<reference evidence="2" key="1">
    <citation type="submission" date="2022-12" db="EMBL/GenBank/DDBJ databases">
        <authorList>
            <person name="Petersen C."/>
        </authorList>
    </citation>
    <scope>NUCLEOTIDE SEQUENCE</scope>
    <source>
        <strain evidence="2">IBT 21472</strain>
    </source>
</reference>
<evidence type="ECO:0000313" key="3">
    <source>
        <dbReference type="Proteomes" id="UP001147746"/>
    </source>
</evidence>
<dbReference type="Pfam" id="PF01370">
    <property type="entry name" value="Epimerase"/>
    <property type="match status" value="1"/>
</dbReference>
<accession>A0A9W9PN05</accession>
<dbReference type="GO" id="GO:0005737">
    <property type="term" value="C:cytoplasm"/>
    <property type="evidence" value="ECO:0007669"/>
    <property type="project" value="TreeGrafter"/>
</dbReference>
<organism evidence="2 3">
    <name type="scientific">Penicillium atrosanguineum</name>
    <dbReference type="NCBI Taxonomy" id="1132637"/>
    <lineage>
        <taxon>Eukaryota</taxon>
        <taxon>Fungi</taxon>
        <taxon>Dikarya</taxon>
        <taxon>Ascomycota</taxon>
        <taxon>Pezizomycotina</taxon>
        <taxon>Eurotiomycetes</taxon>
        <taxon>Eurotiomycetidae</taxon>
        <taxon>Eurotiales</taxon>
        <taxon>Aspergillaceae</taxon>
        <taxon>Penicillium</taxon>
    </lineage>
</organism>
<evidence type="ECO:0000313" key="2">
    <source>
        <dbReference type="EMBL" id="KAJ5302486.1"/>
    </source>
</evidence>
<dbReference type="EMBL" id="JAPZBO010000009">
    <property type="protein sequence ID" value="KAJ5302486.1"/>
    <property type="molecule type" value="Genomic_DNA"/>
</dbReference>
<keyword evidence="3" id="KW-1185">Reference proteome</keyword>
<dbReference type="InterPro" id="IPR036291">
    <property type="entry name" value="NAD(P)-bd_dom_sf"/>
</dbReference>
<gene>
    <name evidence="2" type="ORF">N7476_009285</name>
</gene>
<dbReference type="GO" id="GO:0004029">
    <property type="term" value="F:aldehyde dehydrogenase (NAD+) activity"/>
    <property type="evidence" value="ECO:0007669"/>
    <property type="project" value="TreeGrafter"/>
</dbReference>